<reference evidence="2" key="1">
    <citation type="journal article" date="2019" name="Int. J. Syst. Evol. Microbiol.">
        <title>The Global Catalogue of Microorganisms (GCM) 10K type strain sequencing project: providing services to taxonomists for standard genome sequencing and annotation.</title>
        <authorList>
            <consortium name="The Broad Institute Genomics Platform"/>
            <consortium name="The Broad Institute Genome Sequencing Center for Infectious Disease"/>
            <person name="Wu L."/>
            <person name="Ma J."/>
        </authorList>
    </citation>
    <scope>NUCLEOTIDE SEQUENCE [LARGE SCALE GENOMIC DNA]</scope>
    <source>
        <strain evidence="2">LMG 29894</strain>
    </source>
</reference>
<evidence type="ECO:0000313" key="1">
    <source>
        <dbReference type="EMBL" id="MFC4158172.1"/>
    </source>
</evidence>
<protein>
    <submittedName>
        <fullName evidence="1">Uncharacterized protein</fullName>
    </submittedName>
</protein>
<comment type="caution">
    <text evidence="1">The sequence shown here is derived from an EMBL/GenBank/DDBJ whole genome shotgun (WGS) entry which is preliminary data.</text>
</comment>
<organism evidence="1 2">
    <name type="scientific">Chitinimonas lacunae</name>
    <dbReference type="NCBI Taxonomy" id="1963018"/>
    <lineage>
        <taxon>Bacteria</taxon>
        <taxon>Pseudomonadati</taxon>
        <taxon>Pseudomonadota</taxon>
        <taxon>Betaproteobacteria</taxon>
        <taxon>Neisseriales</taxon>
        <taxon>Chitinibacteraceae</taxon>
        <taxon>Chitinimonas</taxon>
    </lineage>
</organism>
<accession>A0ABV8MKK6</accession>
<dbReference type="Proteomes" id="UP001595791">
    <property type="component" value="Unassembled WGS sequence"/>
</dbReference>
<gene>
    <name evidence="1" type="ORF">ACFOW7_02250</name>
</gene>
<keyword evidence="2" id="KW-1185">Reference proteome</keyword>
<proteinExistence type="predicted"/>
<name>A0ABV8MKK6_9NEIS</name>
<sequence length="74" mass="7950">MYRSDERAMSRSAQYASGVLLAGVLFLGLTAAVHSLMRPLSEGMDRYIALHQTVPTQQISTAAAETAGQPQRNG</sequence>
<evidence type="ECO:0000313" key="2">
    <source>
        <dbReference type="Proteomes" id="UP001595791"/>
    </source>
</evidence>
<dbReference type="EMBL" id="JBHSBU010000001">
    <property type="protein sequence ID" value="MFC4158172.1"/>
    <property type="molecule type" value="Genomic_DNA"/>
</dbReference>
<dbReference type="RefSeq" id="WP_378160566.1">
    <property type="nucleotide sequence ID" value="NZ_JBHSBU010000001.1"/>
</dbReference>